<sequence>MSEPTVNPVPSADVLVLLAVLGRCEGEVRGGAVNEHHVQALGQRCLAAGLLPPGAEASREAVAAILADIGQRLRYAIGEYSADPTRPQ</sequence>
<comment type="caution">
    <text evidence="1">The sequence shown here is derived from an EMBL/GenBank/DDBJ whole genome shotgun (WGS) entry which is preliminary data.</text>
</comment>
<evidence type="ECO:0000313" key="1">
    <source>
        <dbReference type="EMBL" id="GAA2735007.1"/>
    </source>
</evidence>
<proteinExistence type="predicted"/>
<keyword evidence="2" id="KW-1185">Reference proteome</keyword>
<name>A0ABN3UL73_9MICO</name>
<gene>
    <name evidence="1" type="ORF">GCM10009867_16360</name>
</gene>
<accession>A0ABN3UL73</accession>
<dbReference type="EMBL" id="BAAARN010000001">
    <property type="protein sequence ID" value="GAA2735007.1"/>
    <property type="molecule type" value="Genomic_DNA"/>
</dbReference>
<dbReference type="RefSeq" id="WP_344192002.1">
    <property type="nucleotide sequence ID" value="NZ_BAAARN010000001.1"/>
</dbReference>
<reference evidence="1 2" key="1">
    <citation type="journal article" date="2019" name="Int. J. Syst. Evol. Microbiol.">
        <title>The Global Catalogue of Microorganisms (GCM) 10K type strain sequencing project: providing services to taxonomists for standard genome sequencing and annotation.</title>
        <authorList>
            <consortium name="The Broad Institute Genomics Platform"/>
            <consortium name="The Broad Institute Genome Sequencing Center for Infectious Disease"/>
            <person name="Wu L."/>
            <person name="Ma J."/>
        </authorList>
    </citation>
    <scope>NUCLEOTIDE SEQUENCE [LARGE SCALE GENOMIC DNA]</scope>
    <source>
        <strain evidence="1 2">JCM 16378</strain>
    </source>
</reference>
<protein>
    <submittedName>
        <fullName evidence="1">Uncharacterized protein</fullName>
    </submittedName>
</protein>
<organism evidence="1 2">
    <name type="scientific">Pedococcus aerophilus</name>
    <dbReference type="NCBI Taxonomy" id="436356"/>
    <lineage>
        <taxon>Bacteria</taxon>
        <taxon>Bacillati</taxon>
        <taxon>Actinomycetota</taxon>
        <taxon>Actinomycetes</taxon>
        <taxon>Micrococcales</taxon>
        <taxon>Intrasporangiaceae</taxon>
        <taxon>Pedococcus</taxon>
    </lineage>
</organism>
<dbReference type="Proteomes" id="UP001501326">
    <property type="component" value="Unassembled WGS sequence"/>
</dbReference>
<evidence type="ECO:0000313" key="2">
    <source>
        <dbReference type="Proteomes" id="UP001501326"/>
    </source>
</evidence>